<dbReference type="AlphaFoldDB" id="A0A090TE87"/>
<reference evidence="2 3" key="1">
    <citation type="submission" date="2014-09" db="EMBL/GenBank/DDBJ databases">
        <title>Vibrio maritimus JCM 19240. (C210) whole genome shotgun sequence.</title>
        <authorList>
            <person name="Sawabe T."/>
            <person name="Meirelles P."/>
            <person name="Nakanishi M."/>
            <person name="Sayaka M."/>
            <person name="Hattori M."/>
            <person name="Ohkuma M."/>
        </authorList>
    </citation>
    <scope>NUCLEOTIDE SEQUENCE [LARGE SCALE GENOMIC DNA]</scope>
    <source>
        <strain evidence="2 3">JCM 19240</strain>
    </source>
</reference>
<feature type="chain" id="PRO_5001864455" description="N-acylglucosamine 2-epimerase" evidence="1">
    <location>
        <begin position="24"/>
        <end position="494"/>
    </location>
</feature>
<proteinExistence type="predicted"/>
<accession>A0A090TE87</accession>
<comment type="caution">
    <text evidence="2">The sequence shown here is derived from an EMBL/GenBank/DDBJ whole genome shotgun (WGS) entry which is preliminary data.</text>
</comment>
<feature type="signal peptide" evidence="1">
    <location>
        <begin position="1"/>
        <end position="23"/>
    </location>
</feature>
<gene>
    <name evidence="2" type="ORF">JCM19240_3298</name>
</gene>
<dbReference type="Gene3D" id="1.50.10.10">
    <property type="match status" value="1"/>
</dbReference>
<evidence type="ECO:0008006" key="4">
    <source>
        <dbReference type="Google" id="ProtNLM"/>
    </source>
</evidence>
<keyword evidence="1" id="KW-0732">Signal</keyword>
<dbReference type="InterPro" id="IPR012341">
    <property type="entry name" value="6hp_glycosidase-like_sf"/>
</dbReference>
<evidence type="ECO:0000313" key="2">
    <source>
        <dbReference type="EMBL" id="GAL38235.1"/>
    </source>
</evidence>
<dbReference type="EMBL" id="BBMT01000031">
    <property type="protein sequence ID" value="GAL38235.1"/>
    <property type="molecule type" value="Genomic_DNA"/>
</dbReference>
<reference evidence="2 3" key="2">
    <citation type="submission" date="2014-09" db="EMBL/GenBank/DDBJ databases">
        <authorList>
            <consortium name="NBRP consortium"/>
            <person name="Sawabe T."/>
            <person name="Meirelles P."/>
            <person name="Nakanishi M."/>
            <person name="Sayaka M."/>
            <person name="Hattori M."/>
            <person name="Ohkuma M."/>
        </authorList>
    </citation>
    <scope>NUCLEOTIDE SEQUENCE [LARGE SCALE GENOMIC DNA]</scope>
    <source>
        <strain evidence="2 3">JCM 19240</strain>
    </source>
</reference>
<dbReference type="InterPro" id="IPR008928">
    <property type="entry name" value="6-hairpin_glycosidase_sf"/>
</dbReference>
<name>A0A090TE87_9VIBR</name>
<keyword evidence="3" id="KW-1185">Reference proteome</keyword>
<dbReference type="GO" id="GO:0005975">
    <property type="term" value="P:carbohydrate metabolic process"/>
    <property type="evidence" value="ECO:0007669"/>
    <property type="project" value="InterPro"/>
</dbReference>
<organism evidence="2 3">
    <name type="scientific">Vibrio maritimus</name>
    <dbReference type="NCBI Taxonomy" id="990268"/>
    <lineage>
        <taxon>Bacteria</taxon>
        <taxon>Pseudomonadati</taxon>
        <taxon>Pseudomonadota</taxon>
        <taxon>Gammaproteobacteria</taxon>
        <taxon>Vibrionales</taxon>
        <taxon>Vibrionaceae</taxon>
        <taxon>Vibrio</taxon>
    </lineage>
</organism>
<dbReference type="OrthoDB" id="9148828at2"/>
<evidence type="ECO:0000256" key="1">
    <source>
        <dbReference type="SAM" id="SignalP"/>
    </source>
</evidence>
<dbReference type="PROSITE" id="PS51257">
    <property type="entry name" value="PROKAR_LIPOPROTEIN"/>
    <property type="match status" value="1"/>
</dbReference>
<dbReference type="SUPFAM" id="SSF48208">
    <property type="entry name" value="Six-hairpin glycosidases"/>
    <property type="match status" value="1"/>
</dbReference>
<evidence type="ECO:0000313" key="3">
    <source>
        <dbReference type="Proteomes" id="UP000029224"/>
    </source>
</evidence>
<dbReference type="Proteomes" id="UP000029224">
    <property type="component" value="Unassembled WGS sequence"/>
</dbReference>
<protein>
    <recommendedName>
        <fullName evidence="4">N-acylglucosamine 2-epimerase</fullName>
    </recommendedName>
</protein>
<sequence length="494" mass="55663">MLSYSLRTSILALSIVASCGAMASQAASVTPEDTFPSTQAWLTHAKQGLAPYWMHEAAQGVPVGNFPTFRCDNGELLDVSNVCPELQHGWIIPHFGREYTRMKSRQTYAYGVLFHLTGDVKALELAKDGAYYLIDQLQDAKNGGFISFTEDDKPGLKWTQRTSQDQAYALVGLAMYYYLTRDTKVERALIEQQAFIFDKYKLNDDVGLAWVLEDGDDQSAKQHELVAQLDQINGYMLLVAPLLPEPHKTKWLTDLEWLTQILVNDYHSDEEQRFYGAIHHKAVMLPNAKHNDFGHTIKAYWMTYLTAQLLDKPDWETFAKQGMEVTLERAQYNMPFDYVADYFPKEQQEALKGTTIPTWQSRPNSGGASSWEWAELDQAAMTLSMNTGKVQAPLGYTTTGFMNVWVDHTYGGVGLNPKSTKAFHWGNGYHQFEHALIGTLTSGSLNHNPVTLYYAVNDETLPSFTPYYYQGKVNKATSLNNGKVQAVSFSDITP</sequence>